<evidence type="ECO:0000256" key="2">
    <source>
        <dbReference type="ARBA" id="ARBA00023015"/>
    </source>
</evidence>
<comment type="subcellular location">
    <subcellularLocation>
        <location evidence="1">Nucleus</location>
    </subcellularLocation>
</comment>
<dbReference type="SUPFAM" id="SSF53067">
    <property type="entry name" value="Actin-like ATPase domain"/>
    <property type="match status" value="2"/>
</dbReference>
<dbReference type="AlphaFoldDB" id="A0AAV5R663"/>
<evidence type="ECO:0000256" key="1">
    <source>
        <dbReference type="ARBA" id="ARBA00004123"/>
    </source>
</evidence>
<keyword evidence="3" id="KW-0804">Transcription</keyword>
<dbReference type="Gene3D" id="3.30.420.40">
    <property type="match status" value="2"/>
</dbReference>
<dbReference type="PANTHER" id="PTHR11937">
    <property type="entry name" value="ACTIN"/>
    <property type="match status" value="1"/>
</dbReference>
<organism evidence="8 9">
    <name type="scientific">Pichia kluyveri</name>
    <name type="common">Yeast</name>
    <dbReference type="NCBI Taxonomy" id="36015"/>
    <lineage>
        <taxon>Eukaryota</taxon>
        <taxon>Fungi</taxon>
        <taxon>Dikarya</taxon>
        <taxon>Ascomycota</taxon>
        <taxon>Saccharomycotina</taxon>
        <taxon>Pichiomycetes</taxon>
        <taxon>Pichiales</taxon>
        <taxon>Pichiaceae</taxon>
        <taxon>Pichia</taxon>
    </lineage>
</organism>
<dbReference type="InterPro" id="IPR004000">
    <property type="entry name" value="Actin"/>
</dbReference>
<evidence type="ECO:0000313" key="8">
    <source>
        <dbReference type="EMBL" id="GMM46815.1"/>
    </source>
</evidence>
<accession>A0AAV5R663</accession>
<evidence type="ECO:0000256" key="3">
    <source>
        <dbReference type="ARBA" id="ARBA00023163"/>
    </source>
</evidence>
<evidence type="ECO:0000313" key="9">
    <source>
        <dbReference type="Proteomes" id="UP001378960"/>
    </source>
</evidence>
<dbReference type="GO" id="GO:0005634">
    <property type="term" value="C:nucleus"/>
    <property type="evidence" value="ECO:0007669"/>
    <property type="project" value="UniProtKB-SubCell"/>
</dbReference>
<feature type="coiled-coil region" evidence="6">
    <location>
        <begin position="289"/>
        <end position="332"/>
    </location>
</feature>
<keyword evidence="9" id="KW-1185">Reference proteome</keyword>
<dbReference type="InterPro" id="IPR043129">
    <property type="entry name" value="ATPase_NBD"/>
</dbReference>
<name>A0AAV5R663_PICKL</name>
<dbReference type="Proteomes" id="UP001378960">
    <property type="component" value="Unassembled WGS sequence"/>
</dbReference>
<sequence>MTENNFSHNFAKRDENLPPRKVYPLPDYPQPEGLLPFDTENSNYQQNVPIAIDLGKTNVRVGMAGTRDPFLNYPTLTARYRDRKNNKQTTFVGNDVFLESTVKANMKSPFDGQMLTNWDSIEKMFDFSFLHLGVNSNNRVNNPIIMNESLAAPLSQRETISQMLFESYDIPSIAFGIDSVFSFYENGYKSGLILGTNHESNYVIPVLDSMPLHNISKRINIGGHQLCDYMRSSLGLKYPYFPTRLNDWQIQQLVKNHCYVSKDFSTEIEKTLDMDYLETHDITIEAPFNEIIKEEKTEEQIRLDEIKRKENIKKLQDQAKLKRIEKLELKQKDFEYYSKIKESFSELSKKEIIETIREAGFDDEDDLDKYLETLEKSLKKAKLLNDTDNDNDEDEDANKYDFSILDVPNSELTTEQQREKRRLRLIKANIDSKLRARQEKEEAIREAEELRLKDIKFREDDLENWIKSKREKLEKVVKKRKDRIKLKDDLNDRKSKASQMRMKNIASLADDAPVQSSDNEDRRGRKRRHNNKPATVDNDPNDTFGANDDDWAVYRDIAGIDDEEISAEELEEIYTLEKQLLEFDPNFTMDDTQERQFDYKTSTIHKFLRGPRDFDNEDQHQLHQIHLNVERIRIPEIMFQPSISGIDQAGIVEIAEDTLLRRLPQELGFSGDNSYNETIAKVYDNIFLTGGSALFPNFKERLINEFRTGLPSDRPFNVRIANDPILDAWRGMSKWAFNDYSNNNLKGFWTKQQYEELGVSYMTENGLGCIKLT</sequence>
<feature type="region of interest" description="Disordered" evidence="7">
    <location>
        <begin position="504"/>
        <end position="547"/>
    </location>
</feature>
<evidence type="ECO:0000256" key="7">
    <source>
        <dbReference type="SAM" id="MobiDB-lite"/>
    </source>
</evidence>
<protein>
    <submittedName>
        <fullName evidence="8">Arp5 protein</fullName>
    </submittedName>
</protein>
<proteinExistence type="inferred from homology"/>
<evidence type="ECO:0000256" key="5">
    <source>
        <dbReference type="RuleBase" id="RU000487"/>
    </source>
</evidence>
<evidence type="ECO:0000256" key="4">
    <source>
        <dbReference type="ARBA" id="ARBA00023242"/>
    </source>
</evidence>
<reference evidence="8 9" key="1">
    <citation type="journal article" date="2023" name="Elife">
        <title>Identification of key yeast species and microbe-microbe interactions impacting larval growth of Drosophila in the wild.</title>
        <authorList>
            <person name="Mure A."/>
            <person name="Sugiura Y."/>
            <person name="Maeda R."/>
            <person name="Honda K."/>
            <person name="Sakurai N."/>
            <person name="Takahashi Y."/>
            <person name="Watada M."/>
            <person name="Katoh T."/>
            <person name="Gotoh A."/>
            <person name="Gotoh Y."/>
            <person name="Taniguchi I."/>
            <person name="Nakamura K."/>
            <person name="Hayashi T."/>
            <person name="Katayama T."/>
            <person name="Uemura T."/>
            <person name="Hattori Y."/>
        </authorList>
    </citation>
    <scope>NUCLEOTIDE SEQUENCE [LARGE SCALE GENOMIC DNA]</scope>
    <source>
        <strain evidence="8 9">PK-24</strain>
    </source>
</reference>
<dbReference type="Pfam" id="PF00022">
    <property type="entry name" value="Actin"/>
    <property type="match status" value="2"/>
</dbReference>
<evidence type="ECO:0000256" key="6">
    <source>
        <dbReference type="SAM" id="Coils"/>
    </source>
</evidence>
<gene>
    <name evidence="8" type="ORF">DAPK24_033900</name>
</gene>
<keyword evidence="6" id="KW-0175">Coiled coil</keyword>
<keyword evidence="4" id="KW-0539">Nucleus</keyword>
<dbReference type="EMBL" id="BTGB01000004">
    <property type="protein sequence ID" value="GMM46815.1"/>
    <property type="molecule type" value="Genomic_DNA"/>
</dbReference>
<feature type="region of interest" description="Disordered" evidence="7">
    <location>
        <begin position="1"/>
        <end position="25"/>
    </location>
</feature>
<dbReference type="FunFam" id="3.30.420.40:FF:000122">
    <property type="entry name" value="ARP5 actin-related protein 5 homolog"/>
    <property type="match status" value="1"/>
</dbReference>
<dbReference type="SMART" id="SM00268">
    <property type="entry name" value="ACTIN"/>
    <property type="match status" value="1"/>
</dbReference>
<keyword evidence="2" id="KW-0805">Transcription regulation</keyword>
<comment type="similarity">
    <text evidence="5">Belongs to the actin family.</text>
</comment>
<comment type="caution">
    <text evidence="8">The sequence shown here is derived from an EMBL/GenBank/DDBJ whole genome shotgun (WGS) entry which is preliminary data.</text>
</comment>